<reference evidence="2 3" key="1">
    <citation type="submission" date="2019-11" db="EMBL/GenBank/DDBJ databases">
        <title>Characterisation of Fundicoccus ignavus gen. nov. sp. nov., a novel genus of the family Aerococcaceae from bulk tank milk.</title>
        <authorList>
            <person name="Siebert A."/>
            <person name="Huptas C."/>
            <person name="Wenning M."/>
            <person name="Scherer S."/>
            <person name="Doll E.V."/>
        </authorList>
    </citation>
    <scope>NUCLEOTIDE SEQUENCE [LARGE SCALE GENOMIC DNA]</scope>
    <source>
        <strain evidence="2 3">DSM 109652</strain>
    </source>
</reference>
<evidence type="ECO:0000313" key="3">
    <source>
        <dbReference type="Proteomes" id="UP000440066"/>
    </source>
</evidence>
<dbReference type="EMBL" id="WJQT01000034">
    <property type="protein sequence ID" value="MRJ48502.1"/>
    <property type="molecule type" value="Genomic_DNA"/>
</dbReference>
<dbReference type="Gene3D" id="1.10.10.60">
    <property type="entry name" value="Homeodomain-like"/>
    <property type="match status" value="1"/>
</dbReference>
<dbReference type="AlphaFoldDB" id="A0A844C625"/>
<dbReference type="Pfam" id="PF13936">
    <property type="entry name" value="HTH_38"/>
    <property type="match status" value="1"/>
</dbReference>
<organism evidence="2 3">
    <name type="scientific">Fundicoccus ignavus</name>
    <dbReference type="NCBI Taxonomy" id="2664442"/>
    <lineage>
        <taxon>Bacteria</taxon>
        <taxon>Bacillati</taxon>
        <taxon>Bacillota</taxon>
        <taxon>Bacilli</taxon>
        <taxon>Lactobacillales</taxon>
        <taxon>Aerococcaceae</taxon>
        <taxon>Fundicoccus</taxon>
    </lineage>
</organism>
<proteinExistence type="predicted"/>
<accession>A0A844C625</accession>
<protein>
    <submittedName>
        <fullName evidence="2">Helix-turn-helix domain-containing protein</fullName>
    </submittedName>
</protein>
<gene>
    <name evidence="2" type="ORF">GF867_13195</name>
</gene>
<dbReference type="InterPro" id="IPR025246">
    <property type="entry name" value="IS30-like_HTH"/>
</dbReference>
<name>A0A844C625_9LACT</name>
<feature type="domain" description="Transposase IS30-like HTH" evidence="1">
    <location>
        <begin position="9"/>
        <end position="49"/>
    </location>
</feature>
<comment type="caution">
    <text evidence="2">The sequence shown here is derived from an EMBL/GenBank/DDBJ whole genome shotgun (WGS) entry which is preliminary data.</text>
</comment>
<sequence length="118" mass="13799">MLKQTHVKKRLSYQERCQLAVLKKEAYSHRAIAKLLNRSPQTIHNKARRGIIAQIRRQKQNSKIYEHPYTIYDADAGQVNYEHQHLNSGRRAKRAPTMRLLTGQTIKCFNTNGRLMLS</sequence>
<evidence type="ECO:0000259" key="1">
    <source>
        <dbReference type="Pfam" id="PF13936"/>
    </source>
</evidence>
<dbReference type="Proteomes" id="UP000440066">
    <property type="component" value="Unassembled WGS sequence"/>
</dbReference>
<evidence type="ECO:0000313" key="2">
    <source>
        <dbReference type="EMBL" id="MRJ48502.1"/>
    </source>
</evidence>
<dbReference type="RefSeq" id="WP_366927844.1">
    <property type="nucleotide sequence ID" value="NZ_WJQT01000034.1"/>
</dbReference>